<organism evidence="2 3">
    <name type="scientific">Rhizobium leguminosarum</name>
    <dbReference type="NCBI Taxonomy" id="384"/>
    <lineage>
        <taxon>Bacteria</taxon>
        <taxon>Pseudomonadati</taxon>
        <taxon>Pseudomonadota</taxon>
        <taxon>Alphaproteobacteria</taxon>
        <taxon>Hyphomicrobiales</taxon>
        <taxon>Rhizobiaceae</taxon>
        <taxon>Rhizobium/Agrobacterium group</taxon>
        <taxon>Rhizobium</taxon>
    </lineage>
</organism>
<accession>A0A2Z4YVJ9</accession>
<protein>
    <submittedName>
        <fullName evidence="2">Putative integral membrane protein</fullName>
    </submittedName>
</protein>
<dbReference type="AlphaFoldDB" id="A0A2Z4YVJ9"/>
<dbReference type="RefSeq" id="WP_112908056.1">
    <property type="nucleotide sequence ID" value="NZ_CP030763.1"/>
</dbReference>
<keyword evidence="1" id="KW-0812">Transmembrane</keyword>
<proteinExistence type="predicted"/>
<feature type="transmembrane region" description="Helical" evidence="1">
    <location>
        <begin position="75"/>
        <end position="95"/>
    </location>
</feature>
<keyword evidence="2" id="KW-0614">Plasmid</keyword>
<reference evidence="2 3" key="1">
    <citation type="submission" date="2018-07" db="EMBL/GenBank/DDBJ databases">
        <title>Rhizobium leguminosarum strain:ATCC 14479 Genome sequencing and assembly.</title>
        <authorList>
            <person name="Chakraborty R."/>
        </authorList>
    </citation>
    <scope>NUCLEOTIDE SEQUENCE [LARGE SCALE GENOMIC DNA]</scope>
    <source>
        <strain evidence="2 3">ATCC 14479</strain>
        <plasmid evidence="3">Plasmid unnamed3</plasmid>
    </source>
</reference>
<feature type="transmembrane region" description="Helical" evidence="1">
    <location>
        <begin position="45"/>
        <end position="63"/>
    </location>
</feature>
<gene>
    <name evidence="2" type="ORF">DLJ82_6172</name>
</gene>
<dbReference type="EMBL" id="CP030763">
    <property type="protein sequence ID" value="AXA44143.1"/>
    <property type="molecule type" value="Genomic_DNA"/>
</dbReference>
<evidence type="ECO:0000256" key="1">
    <source>
        <dbReference type="SAM" id="Phobius"/>
    </source>
</evidence>
<feature type="transmembrane region" description="Helical" evidence="1">
    <location>
        <begin position="101"/>
        <end position="120"/>
    </location>
</feature>
<evidence type="ECO:0000313" key="2">
    <source>
        <dbReference type="EMBL" id="AXA44143.1"/>
    </source>
</evidence>
<sequence length="125" mass="12804">MKLTFPVVATTAATICLVLAGLWIFSPRTLLFIWSVNGSDATDLVARRGGALFLGLGVLLIFVRDSGEAVGRYAVAVGLAVGCSALATLGCYELLSGHAGVGILLAVAVEAALAISFVCVRHGDI</sequence>
<name>A0A2Z4YVJ9_RHILE</name>
<keyword evidence="1" id="KW-1133">Transmembrane helix</keyword>
<geneLocation type="plasmid" evidence="2 3">
    <name>unnamed3</name>
</geneLocation>
<feature type="transmembrane region" description="Helical" evidence="1">
    <location>
        <begin position="7"/>
        <end position="25"/>
    </location>
</feature>
<evidence type="ECO:0000313" key="3">
    <source>
        <dbReference type="Proteomes" id="UP000251166"/>
    </source>
</evidence>
<dbReference type="Proteomes" id="UP000251166">
    <property type="component" value="Plasmid unnamed3"/>
</dbReference>
<keyword evidence="1" id="KW-0472">Membrane</keyword>